<dbReference type="Gene3D" id="3.40.50.11840">
    <property type="entry name" value="Diphthamide synthesis DPH1/DPH2 domain 1"/>
    <property type="match status" value="1"/>
</dbReference>
<feature type="region of interest" description="Disordered" evidence="10">
    <location>
        <begin position="422"/>
        <end position="468"/>
    </location>
</feature>
<dbReference type="FunFam" id="3.40.50.11840:FF:000002">
    <property type="entry name" value="2-(3-amino-3-carboxypropyl)histidine synthase subunit 2"/>
    <property type="match status" value="1"/>
</dbReference>
<organism evidence="11">
    <name type="scientific">Culicoides sonorensis</name>
    <name type="common">Biting midge</name>
    <dbReference type="NCBI Taxonomy" id="179676"/>
    <lineage>
        <taxon>Eukaryota</taxon>
        <taxon>Metazoa</taxon>
        <taxon>Ecdysozoa</taxon>
        <taxon>Arthropoda</taxon>
        <taxon>Hexapoda</taxon>
        <taxon>Insecta</taxon>
        <taxon>Pterygota</taxon>
        <taxon>Neoptera</taxon>
        <taxon>Endopterygota</taxon>
        <taxon>Diptera</taxon>
        <taxon>Nematocera</taxon>
        <taxon>Chironomoidea</taxon>
        <taxon>Ceratopogonidae</taxon>
        <taxon>Ceratopogoninae</taxon>
        <taxon>Culicoides</taxon>
        <taxon>Monoculicoides</taxon>
    </lineage>
</organism>
<dbReference type="VEuPathDB" id="VectorBase:CSON013870"/>
<evidence type="ECO:0000256" key="10">
    <source>
        <dbReference type="SAM" id="MobiDB-lite"/>
    </source>
</evidence>
<dbReference type="InterPro" id="IPR016435">
    <property type="entry name" value="DPH1/DPH2"/>
</dbReference>
<dbReference type="Gene3D" id="3.40.50.11860">
    <property type="entry name" value="Diphthamide synthesis DPH1/DPH2 domain 3"/>
    <property type="match status" value="1"/>
</dbReference>
<keyword evidence="6 9" id="KW-0408">Iron</keyword>
<comment type="function">
    <text evidence="8 9">Required for the first step of diphthamide biosynthesis, a post-translational modification of histidine which occurs in elongation factor 2. DPH1 and DPH2 transfer a 3-amino-3-carboxypropyl (ACP) group from S-adenosyl-L-methionine (SAM) to a histidine residue, the reaction is assisted by a reduction system comprising DPH3 and a NADH-dependent reductase. Facilitates the reduction of the catalytic iron-sulfur cluster found in the DPH1 subunit.</text>
</comment>
<evidence type="ECO:0000256" key="4">
    <source>
        <dbReference type="ARBA" id="ARBA00021914"/>
    </source>
</evidence>
<dbReference type="PANTHER" id="PTHR10762:SF2">
    <property type="entry name" value="2-(3-AMINO-3-CARBOXYPROPYL)HISTIDINE SYNTHASE SUBUNIT 2"/>
    <property type="match status" value="1"/>
</dbReference>
<comment type="pathway">
    <text evidence="2 9">Protein modification; peptidyl-diphthamide biosynthesis.</text>
</comment>
<dbReference type="Pfam" id="PF01866">
    <property type="entry name" value="Diphthamide_syn"/>
    <property type="match status" value="1"/>
</dbReference>
<name>A0A336M9T5_CULSO</name>
<dbReference type="NCBIfam" id="TIGR00272">
    <property type="entry name" value="DPH2"/>
    <property type="match status" value="1"/>
</dbReference>
<evidence type="ECO:0000256" key="6">
    <source>
        <dbReference type="ARBA" id="ARBA00023004"/>
    </source>
</evidence>
<evidence type="ECO:0000256" key="8">
    <source>
        <dbReference type="ARBA" id="ARBA00045159"/>
    </source>
</evidence>
<comment type="cofactor">
    <cofactor evidence="1">
        <name>[4Fe-4S] cluster</name>
        <dbReference type="ChEBI" id="CHEBI:49883"/>
    </cofactor>
</comment>
<accession>A0A336M9T5</accession>
<evidence type="ECO:0000256" key="7">
    <source>
        <dbReference type="ARBA" id="ARBA00023014"/>
    </source>
</evidence>
<dbReference type="AlphaFoldDB" id="A0A336M9T5"/>
<dbReference type="GO" id="GO:0017183">
    <property type="term" value="P:protein histidyl modification to diphthamide"/>
    <property type="evidence" value="ECO:0007669"/>
    <property type="project" value="UniProtKB-UniPathway"/>
</dbReference>
<dbReference type="FunFam" id="3.40.50.11860:FF:000001">
    <property type="entry name" value="2-(3-amino-3-carboxypropyl)histidine synthase subunit 2"/>
    <property type="match status" value="1"/>
</dbReference>
<dbReference type="PANTHER" id="PTHR10762">
    <property type="entry name" value="DIPHTHAMIDE BIOSYNTHESIS PROTEIN"/>
    <property type="match status" value="1"/>
</dbReference>
<keyword evidence="7 9" id="KW-0411">Iron-sulfur</keyword>
<evidence type="ECO:0000256" key="3">
    <source>
        <dbReference type="ARBA" id="ARBA00006179"/>
    </source>
</evidence>
<evidence type="ECO:0000256" key="5">
    <source>
        <dbReference type="ARBA" id="ARBA00022723"/>
    </source>
</evidence>
<dbReference type="EMBL" id="UFQT01000731">
    <property type="protein sequence ID" value="SSX26780.1"/>
    <property type="molecule type" value="Genomic_DNA"/>
</dbReference>
<protein>
    <recommendedName>
        <fullName evidence="4 9">2-(3-amino-3-carboxypropyl)histidine synthase subunit 2</fullName>
    </recommendedName>
</protein>
<evidence type="ECO:0000256" key="9">
    <source>
        <dbReference type="RuleBase" id="RU364133"/>
    </source>
</evidence>
<keyword evidence="5 9" id="KW-0479">Metal-binding</keyword>
<comment type="similarity">
    <text evidence="3 9">Belongs to the DPH1/DPH2 family. DPH2 subfamily.</text>
</comment>
<gene>
    <name evidence="11" type="primary">CSON013870</name>
</gene>
<feature type="compositionally biased region" description="Polar residues" evidence="10">
    <location>
        <begin position="422"/>
        <end position="432"/>
    </location>
</feature>
<evidence type="ECO:0000313" key="11">
    <source>
        <dbReference type="EMBL" id="SSX26780.1"/>
    </source>
</evidence>
<dbReference type="GO" id="GO:0090560">
    <property type="term" value="F:2-(3-amino-3-carboxypropyl)histidine synthase activity"/>
    <property type="evidence" value="ECO:0007669"/>
    <property type="project" value="InterPro"/>
</dbReference>
<dbReference type="InterPro" id="IPR010014">
    <property type="entry name" value="DHP2"/>
</dbReference>
<dbReference type="GO" id="GO:0051536">
    <property type="term" value="F:iron-sulfur cluster binding"/>
    <property type="evidence" value="ECO:0007669"/>
    <property type="project" value="UniProtKB-KW"/>
</dbReference>
<proteinExistence type="inferred from homology"/>
<dbReference type="OMA" id="TSNSRPM"/>
<reference evidence="11" key="1">
    <citation type="submission" date="2018-07" db="EMBL/GenBank/DDBJ databases">
        <authorList>
            <person name="Quirk P.G."/>
            <person name="Krulwich T.A."/>
        </authorList>
    </citation>
    <scope>NUCLEOTIDE SEQUENCE</scope>
</reference>
<sequence length="468" mass="53685">MSSTIFCSNEAVSLERTIESTEYEIKLKEIWSEDELRKCVKWIKSNDFRNVCLQFSDELLVYSTQITAEIKLASEANVFILGDTSYGSCCVDEIAASHIQADAIIHFGHACLSKVARLPVLYIFHKFEINTEQFLEKFKSLFTDTSEKLMLFYDVGFYYVIDQIFNELKSVYVNLGIGKLAIDGIEPDILCWSLSNESHSTQDHTCIFLGRDNQSFFNISMAVKCLKWQIFDPIIGEFKAMTALDSRWMRRRYFYIEKCKDAQSIGIVVGTLTSKGYLEMVKHIQDLAKLREIRSYLISVGKVNPAKLANFVDIDCFVLIGCPENSLYNSKDFYKPLVSVFEIEMALNPAWQSQLPETYCTDFRELLPEGKLYKRDDNAKFNENDISLVSGRVRNLNNTETKILTKENTNGQLQEYSKNQLAETQSTDSFNMRSWKGLDPTLGQNAPAKIEKGRSGIPIQYEENEKME</sequence>
<dbReference type="GO" id="GO:0046872">
    <property type="term" value="F:metal ion binding"/>
    <property type="evidence" value="ECO:0007669"/>
    <property type="project" value="UniProtKB-KW"/>
</dbReference>
<evidence type="ECO:0000256" key="2">
    <source>
        <dbReference type="ARBA" id="ARBA00005156"/>
    </source>
</evidence>
<dbReference type="SFLD" id="SFLDS00032">
    <property type="entry name" value="Radical_SAM_3-amino-3-carboxyp"/>
    <property type="match status" value="1"/>
</dbReference>
<dbReference type="InterPro" id="IPR042265">
    <property type="entry name" value="DPH1/DPH2_3"/>
</dbReference>
<dbReference type="InterPro" id="IPR042263">
    <property type="entry name" value="DPH1/DPH2_1"/>
</dbReference>
<dbReference type="NCBIfam" id="TIGR00322">
    <property type="entry name" value="diphth2_R"/>
    <property type="match status" value="1"/>
</dbReference>
<dbReference type="UniPathway" id="UPA00559"/>
<evidence type="ECO:0000256" key="1">
    <source>
        <dbReference type="ARBA" id="ARBA00001966"/>
    </source>
</evidence>
<dbReference type="SFLD" id="SFLDG01121">
    <property type="entry name" value="Diphthamide_biosynthesis"/>
    <property type="match status" value="1"/>
</dbReference>